<keyword evidence="5" id="KW-0862">Zinc</keyword>
<proteinExistence type="predicted"/>
<dbReference type="Pfam" id="PF01551">
    <property type="entry name" value="Peptidase_M23"/>
    <property type="match status" value="1"/>
</dbReference>
<dbReference type="CDD" id="cd12797">
    <property type="entry name" value="M23_peptidase"/>
    <property type="match status" value="1"/>
</dbReference>
<comment type="caution">
    <text evidence="8">The sequence shown here is derived from an EMBL/GenBank/DDBJ whole genome shotgun (WGS) entry which is preliminary data.</text>
</comment>
<dbReference type="SUPFAM" id="SSF51261">
    <property type="entry name" value="Duplicated hybrid motif"/>
    <property type="match status" value="1"/>
</dbReference>
<dbReference type="PANTHER" id="PTHR21666:SF288">
    <property type="entry name" value="CELL DIVISION PROTEIN YTFB"/>
    <property type="match status" value="1"/>
</dbReference>
<feature type="domain" description="M23ase beta-sheet core" evidence="7">
    <location>
        <begin position="104"/>
        <end position="211"/>
    </location>
</feature>
<organism evidence="8 9">
    <name type="scientific">Aquilutibacter rugosus</name>
    <dbReference type="NCBI Taxonomy" id="3115820"/>
    <lineage>
        <taxon>Bacteria</taxon>
        <taxon>Pseudomonadati</taxon>
        <taxon>Pseudomonadota</taxon>
        <taxon>Gammaproteobacteria</taxon>
        <taxon>Lysobacterales</taxon>
        <taxon>Lysobacteraceae</taxon>
        <taxon>Aquilutibacter</taxon>
    </lineage>
</organism>
<dbReference type="InterPro" id="IPR011055">
    <property type="entry name" value="Dup_hybrid_motif"/>
</dbReference>
<keyword evidence="2" id="KW-0645">Protease</keyword>
<evidence type="ECO:0000256" key="2">
    <source>
        <dbReference type="ARBA" id="ARBA00022670"/>
    </source>
</evidence>
<dbReference type="Proteomes" id="UP001356170">
    <property type="component" value="Unassembled WGS sequence"/>
</dbReference>
<keyword evidence="3" id="KW-0479">Metal-binding</keyword>
<evidence type="ECO:0000256" key="1">
    <source>
        <dbReference type="ARBA" id="ARBA00001947"/>
    </source>
</evidence>
<keyword evidence="9" id="KW-1185">Reference proteome</keyword>
<name>A0ABU7UWQ7_9GAMM</name>
<dbReference type="InterPro" id="IPR050570">
    <property type="entry name" value="Cell_wall_metabolism_enzyme"/>
</dbReference>
<dbReference type="GO" id="GO:0016787">
    <property type="term" value="F:hydrolase activity"/>
    <property type="evidence" value="ECO:0007669"/>
    <property type="project" value="UniProtKB-KW"/>
</dbReference>
<evidence type="ECO:0000259" key="7">
    <source>
        <dbReference type="Pfam" id="PF01551"/>
    </source>
</evidence>
<sequence>MARSRDTLIVTHLLAILVGVVVGMVLPPLSLGSRPTPVPKARIAAAPAVTSNPNAGADRSVTPAGGSSASVADASGLQLQIPVQGVRADQLLDTYTQARSDSRVHNAIDIMAAEGTSVLAAADGRLVKLYTSAAGGLTAYQFLPGDRFSLYYAHLSAYAPGLAEGQFLRRGQVLGYVGHTGNASPDAPHLHFAVNALAADDGWSNGTPLNPYPLLQRALTPAPIQ</sequence>
<gene>
    <name evidence="8" type="ORF">V3390_01450</name>
</gene>
<evidence type="ECO:0000256" key="6">
    <source>
        <dbReference type="ARBA" id="ARBA00023049"/>
    </source>
</evidence>
<protein>
    <submittedName>
        <fullName evidence="8">M23 family metallopeptidase</fullName>
        <ecNumber evidence="8">3.4.-.-</ecNumber>
    </submittedName>
</protein>
<keyword evidence="4 8" id="KW-0378">Hydrolase</keyword>
<evidence type="ECO:0000313" key="9">
    <source>
        <dbReference type="Proteomes" id="UP001356170"/>
    </source>
</evidence>
<dbReference type="Gene3D" id="2.70.70.10">
    <property type="entry name" value="Glucose Permease (Domain IIA)"/>
    <property type="match status" value="1"/>
</dbReference>
<evidence type="ECO:0000256" key="5">
    <source>
        <dbReference type="ARBA" id="ARBA00022833"/>
    </source>
</evidence>
<dbReference type="RefSeq" id="WP_331689743.1">
    <property type="nucleotide sequence ID" value="NZ_JAZHBN010000005.1"/>
</dbReference>
<reference evidence="8 9" key="1">
    <citation type="submission" date="2024-01" db="EMBL/GenBank/DDBJ databases">
        <title>Novel species of the genus Luteimonas isolated from rivers.</title>
        <authorList>
            <person name="Lu H."/>
        </authorList>
    </citation>
    <scope>NUCLEOTIDE SEQUENCE [LARGE SCALE GENOMIC DNA]</scope>
    <source>
        <strain evidence="8 9">FXH3W</strain>
    </source>
</reference>
<dbReference type="EC" id="3.4.-.-" evidence="8"/>
<keyword evidence="6" id="KW-0482">Metalloprotease</keyword>
<evidence type="ECO:0000256" key="3">
    <source>
        <dbReference type="ARBA" id="ARBA00022723"/>
    </source>
</evidence>
<dbReference type="InterPro" id="IPR016047">
    <property type="entry name" value="M23ase_b-sheet_dom"/>
</dbReference>
<comment type="cofactor">
    <cofactor evidence="1">
        <name>Zn(2+)</name>
        <dbReference type="ChEBI" id="CHEBI:29105"/>
    </cofactor>
</comment>
<accession>A0ABU7UWQ7</accession>
<evidence type="ECO:0000313" key="8">
    <source>
        <dbReference type="EMBL" id="MEF2154907.1"/>
    </source>
</evidence>
<dbReference type="EMBL" id="JAZHBO010000001">
    <property type="protein sequence ID" value="MEF2154907.1"/>
    <property type="molecule type" value="Genomic_DNA"/>
</dbReference>
<dbReference type="PANTHER" id="PTHR21666">
    <property type="entry name" value="PEPTIDASE-RELATED"/>
    <property type="match status" value="1"/>
</dbReference>
<evidence type="ECO:0000256" key="4">
    <source>
        <dbReference type="ARBA" id="ARBA00022801"/>
    </source>
</evidence>